<protein>
    <submittedName>
        <fullName evidence="6">AcrR family transcriptional regulator</fullName>
    </submittedName>
</protein>
<dbReference type="EMBL" id="JACHNU010000011">
    <property type="protein sequence ID" value="MBB4665144.1"/>
    <property type="molecule type" value="Genomic_DNA"/>
</dbReference>
<dbReference type="SUPFAM" id="SSF46689">
    <property type="entry name" value="Homeodomain-like"/>
    <property type="match status" value="1"/>
</dbReference>
<dbReference type="GO" id="GO:0003677">
    <property type="term" value="F:DNA binding"/>
    <property type="evidence" value="ECO:0007669"/>
    <property type="project" value="UniProtKB-UniRule"/>
</dbReference>
<evidence type="ECO:0000256" key="4">
    <source>
        <dbReference type="PROSITE-ProRule" id="PRU00335"/>
    </source>
</evidence>
<sequence length="190" mass="19529">MARAGLTPERVVARGAELADEVGLERLTLAMVAQAFGVAQPSLYKHVRGLDALLQQISALATAELADALADAAAGRARGDALRAAATAYRAYATAHPGRYAATQRVPDPADPAHVAAGERAVGAIAAVLRGWGLDGDDAIDATRALRSALHGFVTLERAGGFGMPQSVDRSFDQLVAALEVALAAWPAPA</sequence>
<proteinExistence type="predicted"/>
<dbReference type="InterPro" id="IPR036271">
    <property type="entry name" value="Tet_transcr_reg_TetR-rel_C_sf"/>
</dbReference>
<feature type="domain" description="HTH tetR-type" evidence="5">
    <location>
        <begin position="5"/>
        <end position="65"/>
    </location>
</feature>
<dbReference type="InterPro" id="IPR001647">
    <property type="entry name" value="HTH_TetR"/>
</dbReference>
<keyword evidence="2 4" id="KW-0238">DNA-binding</keyword>
<dbReference type="RefSeq" id="WP_183345815.1">
    <property type="nucleotide sequence ID" value="NZ_JACHNU010000011.1"/>
</dbReference>
<keyword evidence="7" id="KW-1185">Reference proteome</keyword>
<evidence type="ECO:0000313" key="6">
    <source>
        <dbReference type="EMBL" id="MBB4665144.1"/>
    </source>
</evidence>
<dbReference type="PROSITE" id="PS50977">
    <property type="entry name" value="HTH_TETR_2"/>
    <property type="match status" value="1"/>
</dbReference>
<dbReference type="Pfam" id="PF13305">
    <property type="entry name" value="TetR_C_33"/>
    <property type="match status" value="1"/>
</dbReference>
<dbReference type="Gene3D" id="1.10.10.60">
    <property type="entry name" value="Homeodomain-like"/>
    <property type="match status" value="1"/>
</dbReference>
<dbReference type="InterPro" id="IPR009057">
    <property type="entry name" value="Homeodomain-like_sf"/>
</dbReference>
<keyword evidence="3" id="KW-0804">Transcription</keyword>
<evidence type="ECO:0000259" key="5">
    <source>
        <dbReference type="PROSITE" id="PS50977"/>
    </source>
</evidence>
<dbReference type="Gene3D" id="1.10.357.10">
    <property type="entry name" value="Tetracycline Repressor, domain 2"/>
    <property type="match status" value="1"/>
</dbReference>
<evidence type="ECO:0000256" key="2">
    <source>
        <dbReference type="ARBA" id="ARBA00023125"/>
    </source>
</evidence>
<dbReference type="AlphaFoldDB" id="A0A840IMC3"/>
<dbReference type="InterPro" id="IPR025996">
    <property type="entry name" value="MT1864/Rv1816-like_C"/>
</dbReference>
<dbReference type="SUPFAM" id="SSF48498">
    <property type="entry name" value="Tetracyclin repressor-like, C-terminal domain"/>
    <property type="match status" value="1"/>
</dbReference>
<dbReference type="Proteomes" id="UP000585272">
    <property type="component" value="Unassembled WGS sequence"/>
</dbReference>
<organism evidence="6 7">
    <name type="scientific">Conexibacter arvalis</name>
    <dbReference type="NCBI Taxonomy" id="912552"/>
    <lineage>
        <taxon>Bacteria</taxon>
        <taxon>Bacillati</taxon>
        <taxon>Actinomycetota</taxon>
        <taxon>Thermoleophilia</taxon>
        <taxon>Solirubrobacterales</taxon>
        <taxon>Conexibacteraceae</taxon>
        <taxon>Conexibacter</taxon>
    </lineage>
</organism>
<evidence type="ECO:0000313" key="7">
    <source>
        <dbReference type="Proteomes" id="UP000585272"/>
    </source>
</evidence>
<feature type="DNA-binding region" description="H-T-H motif" evidence="4">
    <location>
        <begin position="28"/>
        <end position="47"/>
    </location>
</feature>
<keyword evidence="1" id="KW-0805">Transcription regulation</keyword>
<comment type="caution">
    <text evidence="6">The sequence shown here is derived from an EMBL/GenBank/DDBJ whole genome shotgun (WGS) entry which is preliminary data.</text>
</comment>
<accession>A0A840IMC3</accession>
<gene>
    <name evidence="6" type="ORF">BDZ31_004765</name>
</gene>
<evidence type="ECO:0000256" key="1">
    <source>
        <dbReference type="ARBA" id="ARBA00023015"/>
    </source>
</evidence>
<evidence type="ECO:0000256" key="3">
    <source>
        <dbReference type="ARBA" id="ARBA00023163"/>
    </source>
</evidence>
<name>A0A840IMC3_9ACTN</name>
<dbReference type="Pfam" id="PF00440">
    <property type="entry name" value="TetR_N"/>
    <property type="match status" value="1"/>
</dbReference>
<reference evidence="6 7" key="1">
    <citation type="submission" date="2020-08" db="EMBL/GenBank/DDBJ databases">
        <title>Genomic Encyclopedia of Archaeal and Bacterial Type Strains, Phase II (KMG-II): from individual species to whole genera.</title>
        <authorList>
            <person name="Goeker M."/>
        </authorList>
    </citation>
    <scope>NUCLEOTIDE SEQUENCE [LARGE SCALE GENOMIC DNA]</scope>
    <source>
        <strain evidence="6 7">DSM 23288</strain>
    </source>
</reference>